<accession>A0A6J5QVH2</accession>
<keyword evidence="1" id="KW-0472">Membrane</keyword>
<sequence>MATTVELDKRLTTHESVCEERWTETILRIKRIEAILIGSAGAIILMLAHLVTKAG</sequence>
<organism evidence="2">
    <name type="scientific">uncultured Caudovirales phage</name>
    <dbReference type="NCBI Taxonomy" id="2100421"/>
    <lineage>
        <taxon>Viruses</taxon>
        <taxon>Duplodnaviria</taxon>
        <taxon>Heunggongvirae</taxon>
        <taxon>Uroviricota</taxon>
        <taxon>Caudoviricetes</taxon>
        <taxon>Peduoviridae</taxon>
        <taxon>Maltschvirus</taxon>
        <taxon>Maltschvirus maltsch</taxon>
    </lineage>
</organism>
<feature type="transmembrane region" description="Helical" evidence="1">
    <location>
        <begin position="34"/>
        <end position="52"/>
    </location>
</feature>
<proteinExistence type="predicted"/>
<reference evidence="2" key="1">
    <citation type="submission" date="2020-05" db="EMBL/GenBank/DDBJ databases">
        <authorList>
            <person name="Chiriac C."/>
            <person name="Salcher M."/>
            <person name="Ghai R."/>
            <person name="Kavagutti S V."/>
        </authorList>
    </citation>
    <scope>NUCLEOTIDE SEQUENCE</scope>
</reference>
<dbReference type="EMBL" id="LR797128">
    <property type="protein sequence ID" value="CAB4188560.1"/>
    <property type="molecule type" value="Genomic_DNA"/>
</dbReference>
<keyword evidence="1" id="KW-1133">Transmembrane helix</keyword>
<evidence type="ECO:0000256" key="1">
    <source>
        <dbReference type="SAM" id="Phobius"/>
    </source>
</evidence>
<gene>
    <name evidence="2" type="ORF">UFOVP1174_46</name>
</gene>
<evidence type="ECO:0000313" key="2">
    <source>
        <dbReference type="EMBL" id="CAB4188560.1"/>
    </source>
</evidence>
<protein>
    <submittedName>
        <fullName evidence="2">Uncharacterized protein</fullName>
    </submittedName>
</protein>
<name>A0A6J5QVH2_9CAUD</name>
<keyword evidence="1" id="KW-0812">Transmembrane</keyword>